<feature type="transmembrane region" description="Helical" evidence="7">
    <location>
        <begin position="34"/>
        <end position="57"/>
    </location>
</feature>
<dbReference type="RefSeq" id="XP_005366282.1">
    <property type="nucleotide sequence ID" value="XM_005366225.2"/>
</dbReference>
<comment type="similarity">
    <text evidence="2 7">Belongs to the XK family.</text>
</comment>
<keyword evidence="4 7" id="KW-0812">Transmembrane</keyword>
<name>A0ABM0LHJ0_MICOH</name>
<feature type="transmembrane region" description="Helical" evidence="7">
    <location>
        <begin position="267"/>
        <end position="286"/>
    </location>
</feature>
<feature type="transmembrane region" description="Helical" evidence="7">
    <location>
        <begin position="140"/>
        <end position="163"/>
    </location>
</feature>
<organism evidence="9 10">
    <name type="scientific">Microtus ochrogaster</name>
    <name type="common">Prairie vole</name>
    <dbReference type="NCBI Taxonomy" id="79684"/>
    <lineage>
        <taxon>Eukaryota</taxon>
        <taxon>Metazoa</taxon>
        <taxon>Chordata</taxon>
        <taxon>Craniata</taxon>
        <taxon>Vertebrata</taxon>
        <taxon>Euteleostomi</taxon>
        <taxon>Mammalia</taxon>
        <taxon>Eutheria</taxon>
        <taxon>Euarchontoglires</taxon>
        <taxon>Glires</taxon>
        <taxon>Rodentia</taxon>
        <taxon>Myomorpha</taxon>
        <taxon>Muroidea</taxon>
        <taxon>Cricetidae</taxon>
        <taxon>Arvicolinae</taxon>
        <taxon>Microtus</taxon>
    </lineage>
</organism>
<dbReference type="PANTHER" id="PTHR16024:SF15">
    <property type="entry name" value="XK-RELATED PROTEIN 5"/>
    <property type="match status" value="1"/>
</dbReference>
<feature type="transmembrane region" description="Helical" evidence="7">
    <location>
        <begin position="293"/>
        <end position="317"/>
    </location>
</feature>
<dbReference type="Proteomes" id="UP000694915">
    <property type="component" value="Unplaced"/>
</dbReference>
<feature type="region of interest" description="Disordered" evidence="8">
    <location>
        <begin position="340"/>
        <end position="363"/>
    </location>
</feature>
<accession>A0ABM0LHJ0</accession>
<feature type="compositionally biased region" description="Basic and acidic residues" evidence="8">
    <location>
        <begin position="658"/>
        <end position="667"/>
    </location>
</feature>
<feature type="compositionally biased region" description="Polar residues" evidence="8">
    <location>
        <begin position="538"/>
        <end position="558"/>
    </location>
</feature>
<evidence type="ECO:0000256" key="4">
    <source>
        <dbReference type="ARBA" id="ARBA00022692"/>
    </source>
</evidence>
<keyword evidence="5 7" id="KW-1133">Transmembrane helix</keyword>
<dbReference type="GeneID" id="101982433"/>
<evidence type="ECO:0000256" key="5">
    <source>
        <dbReference type="ARBA" id="ARBA00022989"/>
    </source>
</evidence>
<evidence type="ECO:0000256" key="8">
    <source>
        <dbReference type="SAM" id="MobiDB-lite"/>
    </source>
</evidence>
<evidence type="ECO:0000256" key="7">
    <source>
        <dbReference type="RuleBase" id="RU910716"/>
    </source>
</evidence>
<gene>
    <name evidence="10" type="primary">Xkr5</name>
</gene>
<evidence type="ECO:0000313" key="10">
    <source>
        <dbReference type="RefSeq" id="XP_005366282.1"/>
    </source>
</evidence>
<dbReference type="InterPro" id="IPR018629">
    <property type="entry name" value="XK-rel"/>
</dbReference>
<feature type="compositionally biased region" description="Polar residues" evidence="8">
    <location>
        <begin position="483"/>
        <end position="503"/>
    </location>
</feature>
<evidence type="ECO:0000313" key="9">
    <source>
        <dbReference type="Proteomes" id="UP000694915"/>
    </source>
</evidence>
<keyword evidence="3" id="KW-1003">Cell membrane</keyword>
<protein>
    <recommendedName>
        <fullName evidence="7">XK-related protein</fullName>
    </recommendedName>
</protein>
<dbReference type="PANTHER" id="PTHR16024">
    <property type="entry name" value="XK-RELATED PROTEIN"/>
    <property type="match status" value="1"/>
</dbReference>
<evidence type="ECO:0000256" key="6">
    <source>
        <dbReference type="ARBA" id="ARBA00023136"/>
    </source>
</evidence>
<dbReference type="InterPro" id="IPR050895">
    <property type="entry name" value="XK-related_scramblase"/>
</dbReference>
<evidence type="ECO:0000256" key="3">
    <source>
        <dbReference type="ARBA" id="ARBA00022475"/>
    </source>
</evidence>
<evidence type="ECO:0000256" key="2">
    <source>
        <dbReference type="ARBA" id="ARBA00008789"/>
    </source>
</evidence>
<reference evidence="10" key="1">
    <citation type="submission" date="2025-08" db="UniProtKB">
        <authorList>
            <consortium name="RefSeq"/>
        </authorList>
    </citation>
    <scope>IDENTIFICATION</scope>
</reference>
<feature type="region of interest" description="Disordered" evidence="8">
    <location>
        <begin position="475"/>
        <end position="589"/>
    </location>
</feature>
<keyword evidence="9" id="KW-1185">Reference proteome</keyword>
<proteinExistence type="inferred from homology"/>
<feature type="transmembrane region" description="Helical" evidence="7">
    <location>
        <begin position="206"/>
        <end position="225"/>
    </location>
</feature>
<comment type="subcellular location">
    <subcellularLocation>
        <location evidence="1">Cell membrane</location>
        <topology evidence="1">Multi-pass membrane protein</topology>
    </subcellularLocation>
    <subcellularLocation>
        <location evidence="7">Membrane</location>
        <topology evidence="7">Multi-pass membrane protein</topology>
    </subcellularLocation>
</comment>
<feature type="transmembrane region" description="Helical" evidence="7">
    <location>
        <begin position="237"/>
        <end position="255"/>
    </location>
</feature>
<dbReference type="Pfam" id="PF09815">
    <property type="entry name" value="XK-related"/>
    <property type="match status" value="1"/>
</dbReference>
<keyword evidence="6 7" id="KW-0472">Membrane</keyword>
<feature type="region of interest" description="Disordered" evidence="8">
    <location>
        <begin position="634"/>
        <end position="667"/>
    </location>
</feature>
<evidence type="ECO:0000256" key="1">
    <source>
        <dbReference type="ARBA" id="ARBA00004651"/>
    </source>
</evidence>
<sequence>MYAGLLGLSAVLQAAEQSARLCTIVYHFSTGHLLWGWLALSLLLPGILVQTLSYLWFRADGHQGHWWLVSLHLLQLGVWKRHWDSVAAALWKGREAPCSGQLHLQEADLSALRLLEALLQTGPHLLLQVYVFLASDFTDVVPGISALLSWLSLSWALVSYSHFLGVLKPGHRTMLWAALLCQHFWRMGMLGARVLSLVLFCRVYRVWVLVVGGAHWLVMSFWLVAQQSDIVESTCHWRLFNLLVGAVYILCYINFWDSPSRSRMASFYLVMLLENSILLLLATDFLQGAPRTSLWTVAGVSSGFLIGSVSLVLYYTLLHPKAADIQQSFQRRCCGPIENDKAESEASPRAVVPAGERSESSGWCQEESYELTSLDKASSPEQSTAEVGLGDGRSGEYSFFSHHHWLLVKLALKTGSVSKINAVLGGDSRGYSCSPVLGSSQHCNLQREPLFSQKDLPSSPCDPLTLEKGSEFAGAPKAEMESLETSSFVSFASEQEDNSTTQEPPAPQEVDNPKDGTEADLGAQGKGADGPLKEEEGQASTTLYFSATMERTTPSYQKGSPAALQASHSGTLRESGPVQPASPQAATKPFPVTMANISPIPGRNFCPGAGLPGRAPDSSECEEWREPAKDLCAQRSLPGTSLRPAEEPRFTSTPKSESIQRDHSCRDRRKQEVSFFI</sequence>